<name>A0A4E0RWH1_FASHE</name>
<accession>A0A4E0RWH1</accession>
<evidence type="ECO:0000259" key="3">
    <source>
        <dbReference type="Pfam" id="PF17681"/>
    </source>
</evidence>
<keyword evidence="1" id="KW-0493">Microtubule</keyword>
<sequence length="161" mass="17617">VLRIQNTPNAPAVPAADLINELIFTLNGVDGNLVKFDQVIDGFRLLANVVAPPGQHDSMRRIAENDMLYDQVRQYEHCILEDIIRGATGQSLASGLHEHLTEYYRVIATPENHCGSDNSRNSTSRTDFPAPAPLPSDGNLDSPMGCLNLNLENISKLAPIN</sequence>
<feature type="compositionally biased region" description="Polar residues" evidence="2">
    <location>
        <begin position="115"/>
        <end position="126"/>
    </location>
</feature>
<gene>
    <name evidence="4" type="ORF">D915_003318</name>
</gene>
<dbReference type="GO" id="GO:0005874">
    <property type="term" value="C:microtubule"/>
    <property type="evidence" value="ECO:0007669"/>
    <property type="project" value="UniProtKB-KW"/>
</dbReference>
<feature type="region of interest" description="Disordered" evidence="2">
    <location>
        <begin position="114"/>
        <end position="141"/>
    </location>
</feature>
<evidence type="ECO:0000256" key="2">
    <source>
        <dbReference type="SAM" id="MobiDB-lite"/>
    </source>
</evidence>
<dbReference type="Pfam" id="PF17681">
    <property type="entry name" value="GCP_N_terminal"/>
    <property type="match status" value="1"/>
</dbReference>
<evidence type="ECO:0000256" key="1">
    <source>
        <dbReference type="ARBA" id="ARBA00022701"/>
    </source>
</evidence>
<comment type="caution">
    <text evidence="4">The sequence shown here is derived from an EMBL/GenBank/DDBJ whole genome shotgun (WGS) entry which is preliminary data.</text>
</comment>
<keyword evidence="5" id="KW-1185">Reference proteome</keyword>
<evidence type="ECO:0000313" key="4">
    <source>
        <dbReference type="EMBL" id="THD25907.1"/>
    </source>
</evidence>
<feature type="domain" description="Gamma tubulin complex component protein N-terminal" evidence="3">
    <location>
        <begin position="19"/>
        <end position="118"/>
    </location>
</feature>
<reference evidence="4" key="1">
    <citation type="submission" date="2019-03" db="EMBL/GenBank/DDBJ databases">
        <title>Improved annotation for the trematode Fasciola hepatica.</title>
        <authorList>
            <person name="Choi Y.-J."/>
            <person name="Martin J."/>
            <person name="Mitreva M."/>
        </authorList>
    </citation>
    <scope>NUCLEOTIDE SEQUENCE [LARGE SCALE GENOMIC DNA]</scope>
</reference>
<protein>
    <recommendedName>
        <fullName evidence="3">Gamma tubulin complex component protein N-terminal domain-containing protein</fullName>
    </recommendedName>
</protein>
<dbReference type="EMBL" id="JXXN02000943">
    <property type="protein sequence ID" value="THD25907.1"/>
    <property type="molecule type" value="Genomic_DNA"/>
</dbReference>
<dbReference type="Proteomes" id="UP000230066">
    <property type="component" value="Unassembled WGS sequence"/>
</dbReference>
<dbReference type="InterPro" id="IPR041470">
    <property type="entry name" value="GCP_N"/>
</dbReference>
<evidence type="ECO:0000313" key="5">
    <source>
        <dbReference type="Proteomes" id="UP000230066"/>
    </source>
</evidence>
<dbReference type="AlphaFoldDB" id="A0A4E0RWH1"/>
<organism evidence="4 5">
    <name type="scientific">Fasciola hepatica</name>
    <name type="common">Liver fluke</name>
    <dbReference type="NCBI Taxonomy" id="6192"/>
    <lineage>
        <taxon>Eukaryota</taxon>
        <taxon>Metazoa</taxon>
        <taxon>Spiralia</taxon>
        <taxon>Lophotrochozoa</taxon>
        <taxon>Platyhelminthes</taxon>
        <taxon>Trematoda</taxon>
        <taxon>Digenea</taxon>
        <taxon>Plagiorchiida</taxon>
        <taxon>Echinostomata</taxon>
        <taxon>Echinostomatoidea</taxon>
        <taxon>Fasciolidae</taxon>
        <taxon>Fasciola</taxon>
    </lineage>
</organism>
<proteinExistence type="predicted"/>
<feature type="non-terminal residue" evidence="4">
    <location>
        <position position="1"/>
    </location>
</feature>